<dbReference type="InterPro" id="IPR016135">
    <property type="entry name" value="UBQ-conjugating_enzyme/RWD"/>
</dbReference>
<feature type="transmembrane region" description="Helical" evidence="5">
    <location>
        <begin position="433"/>
        <end position="454"/>
    </location>
</feature>
<protein>
    <submittedName>
        <fullName evidence="8">Uncharacterized protein</fullName>
    </submittedName>
</protein>
<feature type="transmembrane region" description="Helical" evidence="5">
    <location>
        <begin position="410"/>
        <end position="427"/>
    </location>
</feature>
<proteinExistence type="predicted"/>
<feature type="region of interest" description="Disordered" evidence="4">
    <location>
        <begin position="227"/>
        <end position="251"/>
    </location>
</feature>
<evidence type="ECO:0000256" key="4">
    <source>
        <dbReference type="SAM" id="MobiDB-lite"/>
    </source>
</evidence>
<evidence type="ECO:0000256" key="1">
    <source>
        <dbReference type="ARBA" id="ARBA00022723"/>
    </source>
</evidence>
<dbReference type="Gene3D" id="3.10.110.10">
    <property type="entry name" value="Ubiquitin Conjugating Enzyme"/>
    <property type="match status" value="1"/>
</dbReference>
<dbReference type="Pfam" id="PF00179">
    <property type="entry name" value="UQ_con"/>
    <property type="match status" value="1"/>
</dbReference>
<dbReference type="PROSITE" id="PS50127">
    <property type="entry name" value="UBC_2"/>
    <property type="match status" value="1"/>
</dbReference>
<feature type="compositionally biased region" description="Acidic residues" evidence="4">
    <location>
        <begin position="240"/>
        <end position="251"/>
    </location>
</feature>
<evidence type="ECO:0000259" key="6">
    <source>
        <dbReference type="PROSITE" id="PS50127"/>
    </source>
</evidence>
<dbReference type="Gene3D" id="3.30.40.10">
    <property type="entry name" value="Zinc/RING finger domain, C3HC4 (zinc finger)"/>
    <property type="match status" value="1"/>
</dbReference>
<feature type="transmembrane region" description="Helical" evidence="5">
    <location>
        <begin position="366"/>
        <end position="389"/>
    </location>
</feature>
<keyword evidence="5" id="KW-1133">Transmembrane helix</keyword>
<comment type="caution">
    <text evidence="8">The sequence shown here is derived from an EMBL/GenBank/DDBJ whole genome shotgun (WGS) entry which is preliminary data.</text>
</comment>
<keyword evidence="5" id="KW-0472">Membrane</keyword>
<dbReference type="EMBL" id="CAUYUJ010021727">
    <property type="protein sequence ID" value="CAK0906674.1"/>
    <property type="molecule type" value="Genomic_DNA"/>
</dbReference>
<evidence type="ECO:0000256" key="3">
    <source>
        <dbReference type="ARBA" id="ARBA00022833"/>
    </source>
</evidence>
<evidence type="ECO:0000256" key="2">
    <source>
        <dbReference type="ARBA" id="ARBA00022771"/>
    </source>
</evidence>
<dbReference type="CDD" id="cd16495">
    <property type="entry name" value="RING_CH-C4HC3_MARCH"/>
    <property type="match status" value="1"/>
</dbReference>
<dbReference type="SUPFAM" id="SSF57850">
    <property type="entry name" value="RING/U-box"/>
    <property type="match status" value="1"/>
</dbReference>
<dbReference type="Proteomes" id="UP001189429">
    <property type="component" value="Unassembled WGS sequence"/>
</dbReference>
<dbReference type="SMART" id="SM00212">
    <property type="entry name" value="UBCc"/>
    <property type="match status" value="1"/>
</dbReference>
<evidence type="ECO:0000313" key="8">
    <source>
        <dbReference type="EMBL" id="CAK0906674.1"/>
    </source>
</evidence>
<name>A0ABN9Y2F9_9DINO</name>
<feature type="domain" description="UBC core" evidence="6">
    <location>
        <begin position="11"/>
        <end position="170"/>
    </location>
</feature>
<dbReference type="Pfam" id="PF12906">
    <property type="entry name" value="RINGv"/>
    <property type="match status" value="1"/>
</dbReference>
<dbReference type="PROSITE" id="PS51292">
    <property type="entry name" value="ZF_RING_CH"/>
    <property type="match status" value="1"/>
</dbReference>
<keyword evidence="5" id="KW-0812">Transmembrane</keyword>
<dbReference type="InterPro" id="IPR011016">
    <property type="entry name" value="Znf_RING-CH"/>
</dbReference>
<dbReference type="InterPro" id="IPR000608">
    <property type="entry name" value="UBC"/>
</dbReference>
<keyword evidence="2" id="KW-0863">Zinc-finger</keyword>
<dbReference type="SUPFAM" id="SSF54495">
    <property type="entry name" value="UBC-like"/>
    <property type="match status" value="1"/>
</dbReference>
<dbReference type="PANTHER" id="PTHR24067">
    <property type="entry name" value="UBIQUITIN-CONJUGATING ENZYME E2"/>
    <property type="match status" value="1"/>
</dbReference>
<keyword evidence="1" id="KW-0479">Metal-binding</keyword>
<evidence type="ECO:0000256" key="5">
    <source>
        <dbReference type="SAM" id="Phobius"/>
    </source>
</evidence>
<dbReference type="InterPro" id="IPR050113">
    <property type="entry name" value="Ub_conjugating_enzyme"/>
</dbReference>
<feature type="transmembrane region" description="Helical" evidence="5">
    <location>
        <begin position="337"/>
        <end position="354"/>
    </location>
</feature>
<dbReference type="SMART" id="SM00744">
    <property type="entry name" value="RINGv"/>
    <property type="match status" value="1"/>
</dbReference>
<organism evidence="8 9">
    <name type="scientific">Prorocentrum cordatum</name>
    <dbReference type="NCBI Taxonomy" id="2364126"/>
    <lineage>
        <taxon>Eukaryota</taxon>
        <taxon>Sar</taxon>
        <taxon>Alveolata</taxon>
        <taxon>Dinophyceae</taxon>
        <taxon>Prorocentrales</taxon>
        <taxon>Prorocentraceae</taxon>
        <taxon>Prorocentrum</taxon>
    </lineage>
</organism>
<gene>
    <name evidence="8" type="ORF">PCOR1329_LOCUS81925</name>
</gene>
<sequence length="473" mass="51322">MAEAAASASCVAVRRLRRDLESLQRSRNPQLAVRPSEDRLLEWHFVLHGLPADTPYHEGCYHGKILFPPEYPHAPPGILMVTPSGRMEIGKRLCLSMTDFHPESWNPAWSVETILVGLLSFFVSDAETGYGAIVAPEARRRELATESWAVNARDAEFVALFPDFVERPASPRREADGGGDAVARTRLPPAGDQHCAGPVGVQPAASGGLGREAAEREAALAVERGRAEPLLQGAGTAGPEADDDRLEEGGEDGPRECWICRDTSTGEPLILPCACRGSMSGVHASCVEQWIRRHRQSAVSDEAPRCSVCHQQYCGVERRPGPAEFVRHMCYDVCRQVVRIAALVALLMLYLLAASSHELLPPVVRAVLVALFAVVAAHKMFVLTVSLPPHRPPPRHACIRKFFVADDRKLAMHIAEASAMVICLAFACAVRTLPFVFFLPVGVASLMPIGRMCALHPSLACVKRAVRLLGAGG</sequence>
<accession>A0ABN9Y2F9</accession>
<keyword evidence="9" id="KW-1185">Reference proteome</keyword>
<evidence type="ECO:0000313" key="9">
    <source>
        <dbReference type="Proteomes" id="UP001189429"/>
    </source>
</evidence>
<keyword evidence="3" id="KW-0862">Zinc</keyword>
<feature type="region of interest" description="Disordered" evidence="4">
    <location>
        <begin position="168"/>
        <end position="212"/>
    </location>
</feature>
<reference evidence="8" key="1">
    <citation type="submission" date="2023-10" db="EMBL/GenBank/DDBJ databases">
        <authorList>
            <person name="Chen Y."/>
            <person name="Shah S."/>
            <person name="Dougan E. K."/>
            <person name="Thang M."/>
            <person name="Chan C."/>
        </authorList>
    </citation>
    <scope>NUCLEOTIDE SEQUENCE [LARGE SCALE GENOMIC DNA]</scope>
</reference>
<dbReference type="CDD" id="cd23799">
    <property type="entry name" value="UBCc_UBE2J"/>
    <property type="match status" value="1"/>
</dbReference>
<evidence type="ECO:0000259" key="7">
    <source>
        <dbReference type="PROSITE" id="PS51292"/>
    </source>
</evidence>
<dbReference type="InterPro" id="IPR013083">
    <property type="entry name" value="Znf_RING/FYVE/PHD"/>
</dbReference>
<feature type="domain" description="RING-CH-type" evidence="7">
    <location>
        <begin position="249"/>
        <end position="316"/>
    </location>
</feature>